<protein>
    <submittedName>
        <fullName evidence="2">Uncharacterized protein</fullName>
    </submittedName>
</protein>
<proteinExistence type="predicted"/>
<dbReference type="Proteomes" id="UP000824094">
    <property type="component" value="Unassembled WGS sequence"/>
</dbReference>
<organism evidence="2 3">
    <name type="scientific">Candidatus Stercoripulliclostridium merdigallinarum</name>
    <dbReference type="NCBI Taxonomy" id="2840951"/>
    <lineage>
        <taxon>Bacteria</taxon>
        <taxon>Bacillati</taxon>
        <taxon>Bacillota</taxon>
        <taxon>Clostridia</taxon>
        <taxon>Eubacteriales</taxon>
        <taxon>Candidatus Stercoripulliclostridium</taxon>
    </lineage>
</organism>
<name>A0A9D1SHZ6_9FIRM</name>
<evidence type="ECO:0000313" key="2">
    <source>
        <dbReference type="EMBL" id="HIU60353.1"/>
    </source>
</evidence>
<accession>A0A9D1SHZ6</accession>
<reference evidence="2" key="2">
    <citation type="journal article" date="2021" name="PeerJ">
        <title>Extensive microbial diversity within the chicken gut microbiome revealed by metagenomics and culture.</title>
        <authorList>
            <person name="Gilroy R."/>
            <person name="Ravi A."/>
            <person name="Getino M."/>
            <person name="Pursley I."/>
            <person name="Horton D.L."/>
            <person name="Alikhan N.F."/>
            <person name="Baker D."/>
            <person name="Gharbi K."/>
            <person name="Hall N."/>
            <person name="Watson M."/>
            <person name="Adriaenssens E.M."/>
            <person name="Foster-Nyarko E."/>
            <person name="Jarju S."/>
            <person name="Secka A."/>
            <person name="Antonio M."/>
            <person name="Oren A."/>
            <person name="Chaudhuri R.R."/>
            <person name="La Ragione R."/>
            <person name="Hildebrand F."/>
            <person name="Pallen M.J."/>
        </authorList>
    </citation>
    <scope>NUCLEOTIDE SEQUENCE</scope>
    <source>
        <strain evidence="2">18911</strain>
    </source>
</reference>
<keyword evidence="1" id="KW-0472">Membrane</keyword>
<gene>
    <name evidence="2" type="ORF">IAB05_03050</name>
</gene>
<keyword evidence="1" id="KW-0812">Transmembrane</keyword>
<evidence type="ECO:0000256" key="1">
    <source>
        <dbReference type="SAM" id="Phobius"/>
    </source>
</evidence>
<evidence type="ECO:0000313" key="3">
    <source>
        <dbReference type="Proteomes" id="UP000824094"/>
    </source>
</evidence>
<feature type="transmembrane region" description="Helical" evidence="1">
    <location>
        <begin position="7"/>
        <end position="29"/>
    </location>
</feature>
<comment type="caution">
    <text evidence="2">The sequence shown here is derived from an EMBL/GenBank/DDBJ whole genome shotgun (WGS) entry which is preliminary data.</text>
</comment>
<sequence>MKKSIKIALVIFIVLIFVAVIVLGGLVMAELFKKRDISGTPFESRYVLDESGNFIANIPFERYLYTPEYPSDEKIFDIRDYGASTAADFIGTCLSTDCT</sequence>
<keyword evidence="1" id="KW-1133">Transmembrane helix</keyword>
<dbReference type="EMBL" id="DVNF01000087">
    <property type="protein sequence ID" value="HIU60353.1"/>
    <property type="molecule type" value="Genomic_DNA"/>
</dbReference>
<reference evidence="2" key="1">
    <citation type="submission" date="2020-10" db="EMBL/GenBank/DDBJ databases">
        <authorList>
            <person name="Gilroy R."/>
        </authorList>
    </citation>
    <scope>NUCLEOTIDE SEQUENCE</scope>
    <source>
        <strain evidence="2">18911</strain>
    </source>
</reference>
<dbReference type="AlphaFoldDB" id="A0A9D1SHZ6"/>